<feature type="region of interest" description="Disordered" evidence="1">
    <location>
        <begin position="44"/>
        <end position="76"/>
    </location>
</feature>
<reference evidence="2" key="1">
    <citation type="submission" date="2020-07" db="EMBL/GenBank/DDBJ databases">
        <title>Multicomponent nature underlies the extraordinary mechanical properties of spider dragline silk.</title>
        <authorList>
            <person name="Kono N."/>
            <person name="Nakamura H."/>
            <person name="Mori M."/>
            <person name="Yoshida Y."/>
            <person name="Ohtoshi R."/>
            <person name="Malay A.D."/>
            <person name="Moran D.A.P."/>
            <person name="Tomita M."/>
            <person name="Numata K."/>
            <person name="Arakawa K."/>
        </authorList>
    </citation>
    <scope>NUCLEOTIDE SEQUENCE</scope>
</reference>
<keyword evidence="3" id="KW-1185">Reference proteome</keyword>
<organism evidence="2 3">
    <name type="scientific">Trichonephila clavata</name>
    <name type="common">Joro spider</name>
    <name type="synonym">Nephila clavata</name>
    <dbReference type="NCBI Taxonomy" id="2740835"/>
    <lineage>
        <taxon>Eukaryota</taxon>
        <taxon>Metazoa</taxon>
        <taxon>Ecdysozoa</taxon>
        <taxon>Arthropoda</taxon>
        <taxon>Chelicerata</taxon>
        <taxon>Arachnida</taxon>
        <taxon>Araneae</taxon>
        <taxon>Araneomorphae</taxon>
        <taxon>Entelegynae</taxon>
        <taxon>Araneoidea</taxon>
        <taxon>Nephilidae</taxon>
        <taxon>Trichonephila</taxon>
    </lineage>
</organism>
<accession>A0A8X6FZQ9</accession>
<dbReference type="AlphaFoldDB" id="A0A8X6FZQ9"/>
<evidence type="ECO:0000256" key="1">
    <source>
        <dbReference type="SAM" id="MobiDB-lite"/>
    </source>
</evidence>
<protein>
    <submittedName>
        <fullName evidence="2">Uncharacterized protein</fullName>
    </submittedName>
</protein>
<dbReference type="Proteomes" id="UP000887116">
    <property type="component" value="Unassembled WGS sequence"/>
</dbReference>
<sequence length="76" mass="8841">MASRCDGNPDHYEKNRRFRHLVPVLGGHSRNAKPEAHPVTVARHNLPPRREDGAMRTSSRDWRRRQGRAKHDGPRK</sequence>
<evidence type="ECO:0000313" key="2">
    <source>
        <dbReference type="EMBL" id="GFQ92378.1"/>
    </source>
</evidence>
<dbReference type="OrthoDB" id="6412933at2759"/>
<proteinExistence type="predicted"/>
<name>A0A8X6FZQ9_TRICU</name>
<evidence type="ECO:0000313" key="3">
    <source>
        <dbReference type="Proteomes" id="UP000887116"/>
    </source>
</evidence>
<feature type="compositionally biased region" description="Basic and acidic residues" evidence="1">
    <location>
        <begin position="48"/>
        <end position="61"/>
    </location>
</feature>
<gene>
    <name evidence="2" type="ORF">TNCT_471701</name>
</gene>
<dbReference type="EMBL" id="BMAO01004095">
    <property type="protein sequence ID" value="GFQ92378.1"/>
    <property type="molecule type" value="Genomic_DNA"/>
</dbReference>
<comment type="caution">
    <text evidence="2">The sequence shown here is derived from an EMBL/GenBank/DDBJ whole genome shotgun (WGS) entry which is preliminary data.</text>
</comment>